<protein>
    <recommendedName>
        <fullName evidence="10">G-protein coupled receptors family 1 profile domain-containing protein</fullName>
    </recommendedName>
</protein>
<dbReference type="EMBL" id="OC926778">
    <property type="protein sequence ID" value="CAD7656888.1"/>
    <property type="molecule type" value="Genomic_DNA"/>
</dbReference>
<keyword evidence="7" id="KW-0675">Receptor</keyword>
<dbReference type="InterPro" id="IPR017452">
    <property type="entry name" value="GPCR_Rhodpsn_7TM"/>
</dbReference>
<dbReference type="OrthoDB" id="10037617at2759"/>
<evidence type="ECO:0000256" key="1">
    <source>
        <dbReference type="ARBA" id="ARBA00004141"/>
    </source>
</evidence>
<evidence type="ECO:0000259" key="10">
    <source>
        <dbReference type="PROSITE" id="PS50262"/>
    </source>
</evidence>
<dbReference type="GO" id="GO:0004930">
    <property type="term" value="F:G protein-coupled receptor activity"/>
    <property type="evidence" value="ECO:0007669"/>
    <property type="project" value="UniProtKB-KW"/>
</dbReference>
<dbReference type="Gene3D" id="1.20.1070.10">
    <property type="entry name" value="Rhodopsin 7-helix transmembrane proteins"/>
    <property type="match status" value="1"/>
</dbReference>
<evidence type="ECO:0000256" key="6">
    <source>
        <dbReference type="ARBA" id="ARBA00023136"/>
    </source>
</evidence>
<keyword evidence="3 9" id="KW-0812">Transmembrane</keyword>
<dbReference type="PROSITE" id="PS50262">
    <property type="entry name" value="G_PROTEIN_RECEP_F1_2"/>
    <property type="match status" value="1"/>
</dbReference>
<feature type="transmembrane region" description="Helical" evidence="9">
    <location>
        <begin position="5"/>
        <end position="29"/>
    </location>
</feature>
<dbReference type="InterPro" id="IPR000276">
    <property type="entry name" value="GPCR_Rhodpsn"/>
</dbReference>
<sequence>VVKMLLLLVTAFAICWTPLQILNLLLWIFDSLRQVDDKFHYYLYFAIYFSCHWVSCLSSIINPIIYCFLSENFKLKDLINIMTCNERRNNERYRHSVGNQNSLPAIRRKQIHIRFNANTEQTI</sequence>
<keyword evidence="6 9" id="KW-0472">Membrane</keyword>
<keyword evidence="4 9" id="KW-1133">Transmembrane helix</keyword>
<keyword evidence="8" id="KW-0807">Transducer</keyword>
<organism evidence="11">
    <name type="scientific">Oppiella nova</name>
    <dbReference type="NCBI Taxonomy" id="334625"/>
    <lineage>
        <taxon>Eukaryota</taxon>
        <taxon>Metazoa</taxon>
        <taxon>Ecdysozoa</taxon>
        <taxon>Arthropoda</taxon>
        <taxon>Chelicerata</taxon>
        <taxon>Arachnida</taxon>
        <taxon>Acari</taxon>
        <taxon>Acariformes</taxon>
        <taxon>Sarcoptiformes</taxon>
        <taxon>Oribatida</taxon>
        <taxon>Brachypylina</taxon>
        <taxon>Oppioidea</taxon>
        <taxon>Oppiidae</taxon>
        <taxon>Oppiella</taxon>
    </lineage>
</organism>
<dbReference type="EMBL" id="CAJPVJ010011953">
    <property type="protein sequence ID" value="CAG2174075.1"/>
    <property type="molecule type" value="Genomic_DNA"/>
</dbReference>
<evidence type="ECO:0000256" key="9">
    <source>
        <dbReference type="SAM" id="Phobius"/>
    </source>
</evidence>
<evidence type="ECO:0000313" key="11">
    <source>
        <dbReference type="EMBL" id="CAD7656888.1"/>
    </source>
</evidence>
<evidence type="ECO:0000256" key="3">
    <source>
        <dbReference type="ARBA" id="ARBA00022692"/>
    </source>
</evidence>
<evidence type="ECO:0000313" key="12">
    <source>
        <dbReference type="Proteomes" id="UP000728032"/>
    </source>
</evidence>
<evidence type="ECO:0000256" key="5">
    <source>
        <dbReference type="ARBA" id="ARBA00023040"/>
    </source>
</evidence>
<name>A0A7R9MB51_9ACAR</name>
<evidence type="ECO:0000256" key="8">
    <source>
        <dbReference type="ARBA" id="ARBA00023224"/>
    </source>
</evidence>
<feature type="domain" description="G-protein coupled receptors family 1 profile" evidence="10">
    <location>
        <begin position="1"/>
        <end position="66"/>
    </location>
</feature>
<reference evidence="11" key="1">
    <citation type="submission" date="2020-11" db="EMBL/GenBank/DDBJ databases">
        <authorList>
            <person name="Tran Van P."/>
        </authorList>
    </citation>
    <scope>NUCLEOTIDE SEQUENCE</scope>
</reference>
<comment type="similarity">
    <text evidence="2">Belongs to the G-protein coupled receptor 1 family.</text>
</comment>
<evidence type="ECO:0000256" key="2">
    <source>
        <dbReference type="ARBA" id="ARBA00010663"/>
    </source>
</evidence>
<dbReference type="SUPFAM" id="SSF81321">
    <property type="entry name" value="Family A G protein-coupled receptor-like"/>
    <property type="match status" value="1"/>
</dbReference>
<evidence type="ECO:0000256" key="4">
    <source>
        <dbReference type="ARBA" id="ARBA00022989"/>
    </source>
</evidence>
<dbReference type="Proteomes" id="UP000728032">
    <property type="component" value="Unassembled WGS sequence"/>
</dbReference>
<dbReference type="Pfam" id="PF00001">
    <property type="entry name" value="7tm_1"/>
    <property type="match status" value="1"/>
</dbReference>
<feature type="transmembrane region" description="Helical" evidence="9">
    <location>
        <begin position="41"/>
        <end position="69"/>
    </location>
</feature>
<dbReference type="PRINTS" id="PR00237">
    <property type="entry name" value="GPCRRHODOPSN"/>
</dbReference>
<dbReference type="GO" id="GO:0005886">
    <property type="term" value="C:plasma membrane"/>
    <property type="evidence" value="ECO:0007669"/>
    <property type="project" value="TreeGrafter"/>
</dbReference>
<dbReference type="PANTHER" id="PTHR45695:SF9">
    <property type="entry name" value="LEUCOKININ RECEPTOR"/>
    <property type="match status" value="1"/>
</dbReference>
<keyword evidence="12" id="KW-1185">Reference proteome</keyword>
<comment type="subcellular location">
    <subcellularLocation>
        <location evidence="1">Membrane</location>
        <topology evidence="1">Multi-pass membrane protein</topology>
    </subcellularLocation>
</comment>
<feature type="non-terminal residue" evidence="11">
    <location>
        <position position="123"/>
    </location>
</feature>
<keyword evidence="5" id="KW-0297">G-protein coupled receptor</keyword>
<accession>A0A7R9MB51</accession>
<dbReference type="PANTHER" id="PTHR45695">
    <property type="entry name" value="LEUCOKININ RECEPTOR-RELATED"/>
    <property type="match status" value="1"/>
</dbReference>
<proteinExistence type="inferred from homology"/>
<evidence type="ECO:0000256" key="7">
    <source>
        <dbReference type="ARBA" id="ARBA00023170"/>
    </source>
</evidence>
<gene>
    <name evidence="11" type="ORF">ONB1V03_LOCUS13524</name>
</gene>
<dbReference type="AlphaFoldDB" id="A0A7R9MB51"/>